<keyword evidence="1" id="KW-1133">Transmembrane helix</keyword>
<protein>
    <submittedName>
        <fullName evidence="3">Uncharacterized protein</fullName>
    </submittedName>
</protein>
<keyword evidence="1" id="KW-0812">Transmembrane</keyword>
<gene>
    <name evidence="3" type="ORF">ACJMK2_026945</name>
</gene>
<evidence type="ECO:0000313" key="4">
    <source>
        <dbReference type="Proteomes" id="UP001634394"/>
    </source>
</evidence>
<feature type="chain" id="PRO_5044871382" evidence="2">
    <location>
        <begin position="34"/>
        <end position="259"/>
    </location>
</feature>
<reference evidence="3 4" key="1">
    <citation type="submission" date="2024-11" db="EMBL/GenBank/DDBJ databases">
        <title>Chromosome-level genome assembly of the freshwater bivalve Anodonta woodiana.</title>
        <authorList>
            <person name="Chen X."/>
        </authorList>
    </citation>
    <scope>NUCLEOTIDE SEQUENCE [LARGE SCALE GENOMIC DNA]</scope>
    <source>
        <strain evidence="3">MN2024</strain>
        <tissue evidence="3">Gills</tissue>
    </source>
</reference>
<feature type="signal peptide" evidence="2">
    <location>
        <begin position="1"/>
        <end position="33"/>
    </location>
</feature>
<evidence type="ECO:0000256" key="2">
    <source>
        <dbReference type="SAM" id="SignalP"/>
    </source>
</evidence>
<keyword evidence="2" id="KW-0732">Signal</keyword>
<proteinExistence type="predicted"/>
<comment type="caution">
    <text evidence="3">The sequence shown here is derived from an EMBL/GenBank/DDBJ whole genome shotgun (WGS) entry which is preliminary data.</text>
</comment>
<organism evidence="3 4">
    <name type="scientific">Sinanodonta woodiana</name>
    <name type="common">Chinese pond mussel</name>
    <name type="synonym">Anodonta woodiana</name>
    <dbReference type="NCBI Taxonomy" id="1069815"/>
    <lineage>
        <taxon>Eukaryota</taxon>
        <taxon>Metazoa</taxon>
        <taxon>Spiralia</taxon>
        <taxon>Lophotrochozoa</taxon>
        <taxon>Mollusca</taxon>
        <taxon>Bivalvia</taxon>
        <taxon>Autobranchia</taxon>
        <taxon>Heteroconchia</taxon>
        <taxon>Palaeoheterodonta</taxon>
        <taxon>Unionida</taxon>
        <taxon>Unionoidea</taxon>
        <taxon>Unionidae</taxon>
        <taxon>Unioninae</taxon>
        <taxon>Sinanodonta</taxon>
    </lineage>
</organism>
<accession>A0ABD3XL76</accession>
<sequence length="259" mass="30160">MLIPRKTNFGCMFKRKILGFLTMVLGILQRSDLEPMPSKERILEVQTEENKYSNLSLCLQDFLLGNTFQGVVTIVFSTVFPCIFWRRNSQLFLTFCLSLTPVLLIYQGILLDMWIKIKHELDCCRNEVQRQNLSDITSVTDPHCNDAYSVRSCFDGYEKWINKWYISCFSLAAINVSVEVTIILSAIILLRQYETVKWLKCSTKARRKRQDHPTSWIIQSDKPFSEELRSSLPKRESVRVIIATDRHIYSGLNVFILDV</sequence>
<keyword evidence="4" id="KW-1185">Reference proteome</keyword>
<feature type="transmembrane region" description="Helical" evidence="1">
    <location>
        <begin position="164"/>
        <end position="190"/>
    </location>
</feature>
<dbReference type="AlphaFoldDB" id="A0ABD3XL76"/>
<keyword evidence="1" id="KW-0472">Membrane</keyword>
<feature type="transmembrane region" description="Helical" evidence="1">
    <location>
        <begin position="62"/>
        <end position="84"/>
    </location>
</feature>
<dbReference type="EMBL" id="JBJQND010000002">
    <property type="protein sequence ID" value="KAL3886989.1"/>
    <property type="molecule type" value="Genomic_DNA"/>
</dbReference>
<evidence type="ECO:0000313" key="3">
    <source>
        <dbReference type="EMBL" id="KAL3886989.1"/>
    </source>
</evidence>
<feature type="transmembrane region" description="Helical" evidence="1">
    <location>
        <begin position="91"/>
        <end position="109"/>
    </location>
</feature>
<name>A0ABD3XL76_SINWO</name>
<dbReference type="Proteomes" id="UP001634394">
    <property type="component" value="Unassembled WGS sequence"/>
</dbReference>
<evidence type="ECO:0000256" key="1">
    <source>
        <dbReference type="SAM" id="Phobius"/>
    </source>
</evidence>